<evidence type="ECO:0000313" key="2">
    <source>
        <dbReference type="Proteomes" id="UP000247480"/>
    </source>
</evidence>
<accession>A0A2V0QSG5</accession>
<protein>
    <submittedName>
        <fullName evidence="1">Magnesium-transporting ATPase</fullName>
    </submittedName>
</protein>
<name>A0A2V0QSG5_PSESF</name>
<sequence>MQARAVSGRALVCHCITPSMSHDGIGVRSTVFLYTIVYEKAVPDDFYRF</sequence>
<evidence type="ECO:0000313" key="1">
    <source>
        <dbReference type="EMBL" id="GBH11570.1"/>
    </source>
</evidence>
<dbReference type="AlphaFoldDB" id="A0A2V0QSG5"/>
<dbReference type="Proteomes" id="UP000247480">
    <property type="component" value="Unassembled WGS sequence"/>
</dbReference>
<dbReference type="EMBL" id="BGJZ01000245">
    <property type="protein sequence ID" value="GBH11570.1"/>
    <property type="molecule type" value="Genomic_DNA"/>
</dbReference>
<reference evidence="1 2" key="1">
    <citation type="submission" date="2018-04" db="EMBL/GenBank/DDBJ databases">
        <title>Draft genome sequence of Pseudomonas syringae pv. actinidiae biovar 1 strains isolated from kiwifruit in Kagawa prefecture.</title>
        <authorList>
            <person name="Tabuchi M."/>
            <person name="Saito M."/>
            <person name="Fujiwara S."/>
            <person name="Sasa N."/>
            <person name="Akimitsu K."/>
            <person name="Gomi K."/>
            <person name="Konishi-Sugita S."/>
            <person name="Hamano K."/>
            <person name="Kataoka I."/>
        </authorList>
    </citation>
    <scope>NUCLEOTIDE SEQUENCE [LARGE SCALE GENOMIC DNA]</scope>
    <source>
        <strain evidence="1 2">MAFF212206</strain>
    </source>
</reference>
<gene>
    <name evidence="1" type="ORF">KPSA1_05011</name>
</gene>
<organism evidence="1 2">
    <name type="scientific">Pseudomonas syringae pv. actinidiae</name>
    <dbReference type="NCBI Taxonomy" id="103796"/>
    <lineage>
        <taxon>Bacteria</taxon>
        <taxon>Pseudomonadati</taxon>
        <taxon>Pseudomonadota</taxon>
        <taxon>Gammaproteobacteria</taxon>
        <taxon>Pseudomonadales</taxon>
        <taxon>Pseudomonadaceae</taxon>
        <taxon>Pseudomonas</taxon>
        <taxon>Pseudomonas syringae</taxon>
    </lineage>
</organism>
<proteinExistence type="predicted"/>
<comment type="caution">
    <text evidence="1">The sequence shown here is derived from an EMBL/GenBank/DDBJ whole genome shotgun (WGS) entry which is preliminary data.</text>
</comment>